<dbReference type="InterPro" id="IPR027417">
    <property type="entry name" value="P-loop_NTPase"/>
</dbReference>
<dbReference type="InterPro" id="IPR000719">
    <property type="entry name" value="Prot_kinase_dom"/>
</dbReference>
<dbReference type="SUPFAM" id="SSF55874">
    <property type="entry name" value="ATPase domain of HSP90 chaperone/DNA topoisomerase II/histidine kinase"/>
    <property type="match status" value="1"/>
</dbReference>
<dbReference type="GO" id="GO:0005524">
    <property type="term" value="F:ATP binding"/>
    <property type="evidence" value="ECO:0007669"/>
    <property type="project" value="InterPro"/>
</dbReference>
<dbReference type="InterPro" id="IPR041664">
    <property type="entry name" value="AAA_16"/>
</dbReference>
<dbReference type="InterPro" id="IPR003018">
    <property type="entry name" value="GAF"/>
</dbReference>
<reference evidence="7 8" key="1">
    <citation type="submission" date="2018-03" db="EMBL/GenBank/DDBJ databases">
        <title>Draft Genome Sequences of the Obligatory Marine Myxobacteria Enhygromyxa salina SWB007.</title>
        <authorList>
            <person name="Poehlein A."/>
            <person name="Moghaddam J.A."/>
            <person name="Harms H."/>
            <person name="Alanjari M."/>
            <person name="Koenig G.M."/>
            <person name="Daniel R."/>
            <person name="Schaeberle T.F."/>
        </authorList>
    </citation>
    <scope>NUCLEOTIDE SEQUENCE [LARGE SCALE GENOMIC DNA]</scope>
    <source>
        <strain evidence="7 8">SWB007</strain>
    </source>
</reference>
<evidence type="ECO:0000256" key="2">
    <source>
        <dbReference type="ARBA" id="ARBA00012438"/>
    </source>
</evidence>
<dbReference type="SMART" id="SM00065">
    <property type="entry name" value="GAF"/>
    <property type="match status" value="1"/>
</dbReference>
<dbReference type="Gene3D" id="1.10.287.130">
    <property type="match status" value="1"/>
</dbReference>
<sequence length="1880" mass="202592">MRHEPRTAGPSGTPTELSLTGYTDARLLRAAGQSRIYEAVRRSDRRPVIAKVFDLGGEDLEARVEHEFALLRGLDVEGVVRALELQRVGEQLVLLLDRSPGVNLAVHCGGRALPVANFMTIAVQLATILERIHECRIIHRDIKPTNILIDPATQGVQIADFGISVLLEGERRHIYDPAVLEGTLPYISPEQTGRTGRPVDFRSDLYSLGVTFYELLTGRRPFEYAAPLELIHAHLARVPVSPATHRPGLPDGLVRLVLELLAKAPEHRYQTAAGLAADLRRLDRLLAAGDEGVGFVLGTEDTSRELQLPHQLYGRAAEREALAAELELVTQADSARLLLVSGPGGIGKSALISDFDVAVAAYGSYVGRGKFDRDRPYSGFVQALASLVEQLLTESEARLERWRDRLAAALGGLGSAVVELVPILALIVGEQPAAPSLEPVEARNRVHFGLARFLSVFCREGRPLVLVLEDLQWADNSSLALLEALLDGGRHGSMLLVGSVRTGEAGHTPALDRLVMKLPDERGRVVELGPLSRPAVEQLLADALARPAAELGSLVELVVRKTDNNPLFIRQLLTHLYEAGLMRAGVDGGWSYDDDAIEAAGIPDNALELMAAKLAALPEHARELLQRAACIGDSFELATVELICDRSGVQLAATLYDLVAAGLIDHVRGEYRFAHQGIRELASLEAGLELRQRLRWRIGQHLLGKLDAGVGVGDKLFEVVDHLDAGLAGAGELDASARLRLAELNLRAGRRALDSAAYEPALRYLEHGLGLVTDEREVVARDGLNAPHYQTIVELTFARAQVLAACGRAELAERAFESLLDWRLESRDHARAAASWVAHLRLCGRNAEAEQLGRAALARHGCTIEPAITPASARAQLERAWRSVRDLELEQLMAMPPCTDERAFAVMEILTPTKTAAYVTDPNAYVVLICTQLQWLLRYGVCPGASLGIAQLAICVGSMLGEVEGAIRASQLAIALAEQVDSRPTQVQVDSVSQLFVAHLGRPFIEPLSRMDAAFVRALEVGDFLWAGYTGAVALSMNLEVGTHLQVLGRLCDRFEQQLGARASAEACVVASNLSALGVVLGGRASDAELDQARARLQPEPIEAGAGSRYSLYVTIANGAMVSVVLGEHDNALRACLRIIDTVERVLFGSWMIPRVALTAIIAAQAVRAAGQPTASAGERALEIVREWAANCEDNYAHYLDLAEGLLADDASRIAAALERARAHAHERGCRWVEGLAAEQLAALADRDGLTGFAAGARRQAWSAYAAWGAGAKLEQLRASHPEEFAVPLAREAGVTRSSSSPLAPGTSSSDRERRSRAGALDFDSVLRSVAAIRADLRLDQVTAAVLEVAITNAGADHGMLVLEHGGVFGIVAESALDSAVPARARPLALDLAGDQAPTSLINYVLRTGKDVVLEDASDDPRFGEDPYVAQRGVLSLLGMPIVQSKRTRGVLVLENRLSRSCFTPDRLDVLQLICGQAAGALEHARVHDALREGEARWRSLVDGAPDLIALIDEDGEVEFVNRSGMSGAGASATDSDPRHRMPELFAGSSAAARWRAAVDAVLLEGTIQELEIEVPREVGPARWYTARLAPIELQASGGFEQRTHRKAIAIATDISARKQAEADKRALEAQLRQQQRLESIGTLASGVAHEINNPIQGIMNYAELISSNVDQAALVQEFASEIVCESERVATIVRNLLAFSRHEGLQPIADTDLGVLVARTLSLIHSIVHKDHIKLRVAIPPGLPLVRCRGQQIQQIVMNLVTNARDALNSVGRDGDREKWIEIRGEELERPEHAPGGTWVRLTVEDLGPGIPADILPRIFDPFFTTKGRDQGTGLGLAVSHGIARDHGGELSVDSAPGRGTRFYLDLPAGEPGAGASSS</sequence>
<evidence type="ECO:0000256" key="4">
    <source>
        <dbReference type="SAM" id="MobiDB-lite"/>
    </source>
</evidence>
<organism evidence="7 8">
    <name type="scientific">Enhygromyxa salina</name>
    <dbReference type="NCBI Taxonomy" id="215803"/>
    <lineage>
        <taxon>Bacteria</taxon>
        <taxon>Pseudomonadati</taxon>
        <taxon>Myxococcota</taxon>
        <taxon>Polyangia</taxon>
        <taxon>Nannocystales</taxon>
        <taxon>Nannocystaceae</taxon>
        <taxon>Enhygromyxa</taxon>
    </lineage>
</organism>
<dbReference type="InterPro" id="IPR036097">
    <property type="entry name" value="HisK_dim/P_sf"/>
</dbReference>
<dbReference type="Proteomes" id="UP000238823">
    <property type="component" value="Unassembled WGS sequence"/>
</dbReference>
<dbReference type="SUPFAM" id="SSF56112">
    <property type="entry name" value="Protein kinase-like (PK-like)"/>
    <property type="match status" value="1"/>
</dbReference>
<feature type="domain" description="Histidine kinase" evidence="6">
    <location>
        <begin position="1647"/>
        <end position="1872"/>
    </location>
</feature>
<dbReference type="PROSITE" id="PS50109">
    <property type="entry name" value="HIS_KIN"/>
    <property type="match status" value="1"/>
</dbReference>
<dbReference type="SUPFAM" id="SSF55785">
    <property type="entry name" value="PYP-like sensor domain (PAS domain)"/>
    <property type="match status" value="1"/>
</dbReference>
<dbReference type="InterPro" id="IPR008271">
    <property type="entry name" value="Ser/Thr_kinase_AS"/>
</dbReference>
<dbReference type="SUPFAM" id="SSF47384">
    <property type="entry name" value="Homodimeric domain of signal transducing histidine kinase"/>
    <property type="match status" value="1"/>
</dbReference>
<feature type="domain" description="Protein kinase" evidence="5">
    <location>
        <begin position="22"/>
        <end position="286"/>
    </location>
</feature>
<dbReference type="Gene3D" id="3.30.450.20">
    <property type="entry name" value="PAS domain"/>
    <property type="match status" value="1"/>
</dbReference>
<dbReference type="Gene3D" id="3.30.450.40">
    <property type="match status" value="1"/>
</dbReference>
<evidence type="ECO:0000256" key="1">
    <source>
        <dbReference type="ARBA" id="ARBA00000085"/>
    </source>
</evidence>
<dbReference type="SMART" id="SM00220">
    <property type="entry name" value="S_TKc"/>
    <property type="match status" value="1"/>
</dbReference>
<dbReference type="GO" id="GO:0000155">
    <property type="term" value="F:phosphorelay sensor kinase activity"/>
    <property type="evidence" value="ECO:0007669"/>
    <property type="project" value="InterPro"/>
</dbReference>
<keyword evidence="7" id="KW-0808">Transferase</keyword>
<dbReference type="PROSITE" id="PS50011">
    <property type="entry name" value="PROTEIN_KINASE_DOM"/>
    <property type="match status" value="1"/>
</dbReference>
<dbReference type="Pfam" id="PF02518">
    <property type="entry name" value="HATPase_c"/>
    <property type="match status" value="1"/>
</dbReference>
<keyword evidence="3" id="KW-0597">Phosphoprotein</keyword>
<dbReference type="SMART" id="SM00388">
    <property type="entry name" value="HisKA"/>
    <property type="match status" value="1"/>
</dbReference>
<proteinExistence type="predicted"/>
<dbReference type="EMBL" id="PVNL01000086">
    <property type="protein sequence ID" value="PRQ05982.1"/>
    <property type="molecule type" value="Genomic_DNA"/>
</dbReference>
<dbReference type="InterPro" id="IPR035965">
    <property type="entry name" value="PAS-like_dom_sf"/>
</dbReference>
<dbReference type="InterPro" id="IPR003594">
    <property type="entry name" value="HATPase_dom"/>
</dbReference>
<evidence type="ECO:0000313" key="7">
    <source>
        <dbReference type="EMBL" id="PRQ05982.1"/>
    </source>
</evidence>
<dbReference type="InterPro" id="IPR011009">
    <property type="entry name" value="Kinase-like_dom_sf"/>
</dbReference>
<dbReference type="InterPro" id="IPR000014">
    <property type="entry name" value="PAS"/>
</dbReference>
<dbReference type="CDD" id="cd14014">
    <property type="entry name" value="STKc_PknB_like"/>
    <property type="match status" value="1"/>
</dbReference>
<dbReference type="Gene3D" id="3.40.50.300">
    <property type="entry name" value="P-loop containing nucleotide triphosphate hydrolases"/>
    <property type="match status" value="1"/>
</dbReference>
<dbReference type="PANTHER" id="PTHR43642">
    <property type="entry name" value="HYBRID SIGNAL TRANSDUCTION HISTIDINE KINASE G"/>
    <property type="match status" value="1"/>
</dbReference>
<dbReference type="CDD" id="cd00082">
    <property type="entry name" value="HisKA"/>
    <property type="match status" value="1"/>
</dbReference>
<dbReference type="Gene3D" id="1.10.510.10">
    <property type="entry name" value="Transferase(Phosphotransferase) domain 1"/>
    <property type="match status" value="1"/>
</dbReference>
<dbReference type="Gene3D" id="3.30.565.10">
    <property type="entry name" value="Histidine kinase-like ATPase, C-terminal domain"/>
    <property type="match status" value="1"/>
</dbReference>
<dbReference type="InterPro" id="IPR036890">
    <property type="entry name" value="HATPase_C_sf"/>
</dbReference>
<dbReference type="NCBIfam" id="TIGR00229">
    <property type="entry name" value="sensory_box"/>
    <property type="match status" value="1"/>
</dbReference>
<dbReference type="PRINTS" id="PR00344">
    <property type="entry name" value="BCTRLSENSOR"/>
</dbReference>
<gene>
    <name evidence="7" type="primary">virA_4</name>
    <name evidence="7" type="ORF">ENSA7_42440</name>
</gene>
<dbReference type="PANTHER" id="PTHR43642:SF1">
    <property type="entry name" value="HYBRID SIGNAL TRANSDUCTION HISTIDINE KINASE G"/>
    <property type="match status" value="1"/>
</dbReference>
<dbReference type="InterPro" id="IPR004358">
    <property type="entry name" value="Sig_transdc_His_kin-like_C"/>
</dbReference>
<name>A0A2S9YLR6_9BACT</name>
<dbReference type="EC" id="2.7.13.3" evidence="2"/>
<dbReference type="SUPFAM" id="SSF55781">
    <property type="entry name" value="GAF domain-like"/>
    <property type="match status" value="1"/>
</dbReference>
<dbReference type="OrthoDB" id="9801841at2"/>
<evidence type="ECO:0000259" key="6">
    <source>
        <dbReference type="PROSITE" id="PS50109"/>
    </source>
</evidence>
<dbReference type="Pfam" id="PF01590">
    <property type="entry name" value="GAF"/>
    <property type="match status" value="1"/>
</dbReference>
<dbReference type="InterPro" id="IPR053159">
    <property type="entry name" value="Hybrid_Histidine_Kinase"/>
</dbReference>
<evidence type="ECO:0000313" key="8">
    <source>
        <dbReference type="Proteomes" id="UP000238823"/>
    </source>
</evidence>
<dbReference type="Pfam" id="PF00069">
    <property type="entry name" value="Pkinase"/>
    <property type="match status" value="1"/>
</dbReference>
<protein>
    <recommendedName>
        <fullName evidence="2">histidine kinase</fullName>
        <ecNumber evidence="2">2.7.13.3</ecNumber>
    </recommendedName>
</protein>
<dbReference type="InterPro" id="IPR003661">
    <property type="entry name" value="HisK_dim/P_dom"/>
</dbReference>
<feature type="region of interest" description="Disordered" evidence="4">
    <location>
        <begin position="1291"/>
        <end position="1316"/>
    </location>
</feature>
<dbReference type="Pfam" id="PF13191">
    <property type="entry name" value="AAA_16"/>
    <property type="match status" value="1"/>
</dbReference>
<dbReference type="Pfam" id="PF08448">
    <property type="entry name" value="PAS_4"/>
    <property type="match status" value="1"/>
</dbReference>
<dbReference type="PROSITE" id="PS00108">
    <property type="entry name" value="PROTEIN_KINASE_ST"/>
    <property type="match status" value="1"/>
</dbReference>
<comment type="catalytic activity">
    <reaction evidence="1">
        <text>ATP + protein L-histidine = ADP + protein N-phospho-L-histidine.</text>
        <dbReference type="EC" id="2.7.13.3"/>
    </reaction>
</comment>
<evidence type="ECO:0000259" key="5">
    <source>
        <dbReference type="PROSITE" id="PS50011"/>
    </source>
</evidence>
<comment type="caution">
    <text evidence="7">The sequence shown here is derived from an EMBL/GenBank/DDBJ whole genome shotgun (WGS) entry which is preliminary data.</text>
</comment>
<dbReference type="Pfam" id="PF00512">
    <property type="entry name" value="HisKA"/>
    <property type="match status" value="1"/>
</dbReference>
<evidence type="ECO:0000256" key="3">
    <source>
        <dbReference type="ARBA" id="ARBA00022553"/>
    </source>
</evidence>
<dbReference type="InterPro" id="IPR029016">
    <property type="entry name" value="GAF-like_dom_sf"/>
</dbReference>
<dbReference type="SUPFAM" id="SSF52540">
    <property type="entry name" value="P-loop containing nucleoside triphosphate hydrolases"/>
    <property type="match status" value="1"/>
</dbReference>
<dbReference type="InterPro" id="IPR005467">
    <property type="entry name" value="His_kinase_dom"/>
</dbReference>
<dbReference type="RefSeq" id="WP_106091184.1">
    <property type="nucleotide sequence ID" value="NZ_PVNL01000086.1"/>
</dbReference>
<feature type="compositionally biased region" description="Low complexity" evidence="4">
    <location>
        <begin position="1298"/>
        <end position="1309"/>
    </location>
</feature>
<dbReference type="SMART" id="SM00387">
    <property type="entry name" value="HATPase_c"/>
    <property type="match status" value="1"/>
</dbReference>
<accession>A0A2S9YLR6</accession>
<dbReference type="InterPro" id="IPR013656">
    <property type="entry name" value="PAS_4"/>
</dbReference>